<dbReference type="Proteomes" id="UP000315842">
    <property type="component" value="Unassembled WGS sequence"/>
</dbReference>
<gene>
    <name evidence="2" type="ORF">CUD01_03860</name>
</gene>
<evidence type="ECO:0000313" key="2">
    <source>
        <dbReference type="EMBL" id="GEA79942.1"/>
    </source>
</evidence>
<sequence length="389" mass="42624">MSLFRRGTTLGSAMDAGGRSARSSGSTTVTSSTALRQSVVWGASRLRSDLVSLMPVDVFRKASGLSVEVAPPPVLVEPSSFGDGQPMSIGEWLGATQMDIDQVGNTIGVIAATDAFGLPAQVDLVPWDKVRIRIKDYKVHTYWIDGEKFEPREIWHERGYRLGGLPVGLSPLTYAALNIAGADAAQRFALEWFVNGSVPAAILRNAEKSLDPGEAERTRRRFKASMATGDVFVTGKDWTYEAVAAKAAESSFIEQMEYSDVALCRFYGVPADLVDVAVQSSTVNYANISQRNLQVLTMNLGGALNRRDTALSRMTPRPRFVRLNRSAILAMDPVTRAELFKTQIESRQRTPDEARGKDDVLPLTEADYAQFERLWPTNRPSQQQSSGGN</sequence>
<reference evidence="2 3" key="1">
    <citation type="submission" date="2019-06" db="EMBL/GenBank/DDBJ databases">
        <title>Whole genome shotgun sequence of Cellulomonas uda NBRC 3747.</title>
        <authorList>
            <person name="Hosoyama A."/>
            <person name="Uohara A."/>
            <person name="Ohji S."/>
            <person name="Ichikawa N."/>
        </authorList>
    </citation>
    <scope>NUCLEOTIDE SEQUENCE [LARGE SCALE GENOMIC DNA]</scope>
    <source>
        <strain evidence="2 3">NBRC 3747</strain>
    </source>
</reference>
<keyword evidence="3" id="KW-1185">Reference proteome</keyword>
<dbReference type="Pfam" id="PF04860">
    <property type="entry name" value="Phage_portal"/>
    <property type="match status" value="1"/>
</dbReference>
<proteinExistence type="predicted"/>
<comment type="caution">
    <text evidence="2">The sequence shown here is derived from an EMBL/GenBank/DDBJ whole genome shotgun (WGS) entry which is preliminary data.</text>
</comment>
<evidence type="ECO:0008006" key="4">
    <source>
        <dbReference type="Google" id="ProtNLM"/>
    </source>
</evidence>
<dbReference type="Gene3D" id="1.20.1270.210">
    <property type="match status" value="1"/>
</dbReference>
<evidence type="ECO:0000256" key="1">
    <source>
        <dbReference type="SAM" id="MobiDB-lite"/>
    </source>
</evidence>
<evidence type="ECO:0000313" key="3">
    <source>
        <dbReference type="Proteomes" id="UP000315842"/>
    </source>
</evidence>
<dbReference type="EMBL" id="BJLP01000004">
    <property type="protein sequence ID" value="GEA79942.1"/>
    <property type="molecule type" value="Genomic_DNA"/>
</dbReference>
<feature type="region of interest" description="Disordered" evidence="1">
    <location>
        <begin position="1"/>
        <end position="29"/>
    </location>
</feature>
<dbReference type="InterPro" id="IPR006944">
    <property type="entry name" value="Phage/GTA_portal"/>
</dbReference>
<organism evidence="2 3">
    <name type="scientific">Cellulomonas uda</name>
    <dbReference type="NCBI Taxonomy" id="1714"/>
    <lineage>
        <taxon>Bacteria</taxon>
        <taxon>Bacillati</taxon>
        <taxon>Actinomycetota</taxon>
        <taxon>Actinomycetes</taxon>
        <taxon>Micrococcales</taxon>
        <taxon>Cellulomonadaceae</taxon>
        <taxon>Cellulomonas</taxon>
    </lineage>
</organism>
<accession>A0A4Y3K7K7</accession>
<dbReference type="RefSeq" id="WP_141318268.1">
    <property type="nucleotide sequence ID" value="NZ_BJLP01000004.1"/>
</dbReference>
<feature type="compositionally biased region" description="Low complexity" evidence="1">
    <location>
        <begin position="11"/>
        <end position="29"/>
    </location>
</feature>
<protein>
    <recommendedName>
        <fullName evidence="4">Phage portal protein</fullName>
    </recommendedName>
</protein>
<name>A0A4Y3K7K7_CELUD</name>
<dbReference type="AlphaFoldDB" id="A0A4Y3K7K7"/>